<keyword evidence="7" id="KW-0256">Endoplasmic reticulum</keyword>
<evidence type="ECO:0000259" key="20">
    <source>
        <dbReference type="Pfam" id="PF16491"/>
    </source>
</evidence>
<feature type="binding site" evidence="16">
    <location>
        <position position="308"/>
    </location>
    <ligand>
        <name>Zn(2+)</name>
        <dbReference type="ChEBI" id="CHEBI:29105"/>
        <note>catalytic</note>
    </ligand>
</feature>
<evidence type="ECO:0000256" key="11">
    <source>
        <dbReference type="ARBA" id="ARBA00023136"/>
    </source>
</evidence>
<dbReference type="EMBL" id="KN880536">
    <property type="protein sequence ID" value="KIY67067.1"/>
    <property type="molecule type" value="Genomic_DNA"/>
</dbReference>
<evidence type="ECO:0000256" key="12">
    <source>
        <dbReference type="ARBA" id="ARBA00044456"/>
    </source>
</evidence>
<feature type="transmembrane region" description="Helical" evidence="18">
    <location>
        <begin position="201"/>
        <end position="221"/>
    </location>
</feature>
<comment type="cofactor">
    <cofactor evidence="16">
        <name>Zn(2+)</name>
        <dbReference type="ChEBI" id="CHEBI:29105"/>
    </cofactor>
    <text evidence="16">Binds 1 zinc ion per subunit.</text>
</comment>
<comment type="similarity">
    <text evidence="13">Belongs to the peptidase M48A family.</text>
</comment>
<evidence type="ECO:0000256" key="6">
    <source>
        <dbReference type="ARBA" id="ARBA00022801"/>
    </source>
</evidence>
<dbReference type="Proteomes" id="UP000054007">
    <property type="component" value="Unassembled WGS sequence"/>
</dbReference>
<sequence length="506" mass="56349">MDFVHSNLQVLQRQLSWVSTSDVDWQLWVQGSSWTVAGWEIYLLLRQYPLYSLPSPPPALSAHISQDTFEKSQKYGKDKARLQIFSKVYGQVVDSAMLAFGFYPWCWKASGSLVERVGFPVQSYVITHSIAFCFLLAFLSSIPSMPVSYYSTFVVEQKHGFNKQTPKLFFEDIIKGYAVSVALGAPLLAVFLKIFDWAGERFVAFIMLFMLGMQMLLVVLYPTVIQPLFNTLTPLKSGEVRTRVEALASALRFPLKHLYEIDGSKRSSHSNAYFFGLPWSKHIVIFDTLLEQSPAGDVEAVLAHELGHWYLAHPTKMMAVGQLHMFSILAVFPAFLHAPAFLRAFGFDFSGVEGGAGAVKGGGGGGGGGEGEIPTILAFLLFQMVLMPMEAVVSALMSALSRRFEWEADRFACEIGEVVRKTNSKNSSGKESEGKEGEGKEGEGKEEVDVSVYSDIGDRLARALITLHVKNLSTMHVDWMYSAYHHSHPTLLERLKELEVLGKKKA</sequence>
<gene>
    <name evidence="21" type="ORF">CYLTODRAFT_422893</name>
</gene>
<dbReference type="InterPro" id="IPR001915">
    <property type="entry name" value="Peptidase_M48"/>
</dbReference>
<dbReference type="CDD" id="cd07343">
    <property type="entry name" value="M48A_Zmpste24p_like"/>
    <property type="match status" value="1"/>
</dbReference>
<dbReference type="AlphaFoldDB" id="A0A0D7B978"/>
<feature type="binding site" evidence="16">
    <location>
        <position position="304"/>
    </location>
    <ligand>
        <name>Zn(2+)</name>
        <dbReference type="ChEBI" id="CHEBI:29105"/>
        <note>catalytic</note>
    </ligand>
</feature>
<evidence type="ECO:0000256" key="1">
    <source>
        <dbReference type="ARBA" id="ARBA00004477"/>
    </source>
</evidence>
<keyword evidence="9 18" id="KW-1133">Transmembrane helix</keyword>
<dbReference type="STRING" id="1314674.A0A0D7B978"/>
<comment type="subcellular location">
    <subcellularLocation>
        <location evidence="1">Endoplasmic reticulum membrane</location>
        <topology evidence="1">Multi-pass membrane protein</topology>
    </subcellularLocation>
</comment>
<dbReference type="OrthoDB" id="360839at2759"/>
<evidence type="ECO:0000256" key="18">
    <source>
        <dbReference type="SAM" id="Phobius"/>
    </source>
</evidence>
<evidence type="ECO:0000256" key="14">
    <source>
        <dbReference type="ARBA" id="ARBA00083451"/>
    </source>
</evidence>
<keyword evidence="8 16" id="KW-0862">Zinc</keyword>
<dbReference type="GO" id="GO:0046872">
    <property type="term" value="F:metal ion binding"/>
    <property type="evidence" value="ECO:0007669"/>
    <property type="project" value="UniProtKB-KW"/>
</dbReference>
<evidence type="ECO:0000313" key="22">
    <source>
        <dbReference type="Proteomes" id="UP000054007"/>
    </source>
</evidence>
<evidence type="ECO:0000259" key="19">
    <source>
        <dbReference type="Pfam" id="PF01435"/>
    </source>
</evidence>
<evidence type="ECO:0000256" key="8">
    <source>
        <dbReference type="ARBA" id="ARBA00022833"/>
    </source>
</evidence>
<dbReference type="PANTHER" id="PTHR10120">
    <property type="entry name" value="CAAX PRENYL PROTEASE 1"/>
    <property type="match status" value="1"/>
</dbReference>
<keyword evidence="22" id="KW-1185">Reference proteome</keyword>
<feature type="compositionally biased region" description="Basic and acidic residues" evidence="17">
    <location>
        <begin position="428"/>
        <end position="447"/>
    </location>
</feature>
<keyword evidence="6" id="KW-0378">Hydrolase</keyword>
<proteinExistence type="inferred from homology"/>
<evidence type="ECO:0000256" key="15">
    <source>
        <dbReference type="PIRSR" id="PIRSR627057-1"/>
    </source>
</evidence>
<dbReference type="InterPro" id="IPR032456">
    <property type="entry name" value="Peptidase_M48_N"/>
</dbReference>
<feature type="binding site" evidence="16">
    <location>
        <position position="405"/>
    </location>
    <ligand>
        <name>Zn(2+)</name>
        <dbReference type="ChEBI" id="CHEBI:29105"/>
        <note>catalytic</note>
    </ligand>
</feature>
<keyword evidence="4 18" id="KW-0812">Transmembrane</keyword>
<evidence type="ECO:0000256" key="10">
    <source>
        <dbReference type="ARBA" id="ARBA00023049"/>
    </source>
</evidence>
<keyword evidence="5 16" id="KW-0479">Metal-binding</keyword>
<keyword evidence="11 18" id="KW-0472">Membrane</keyword>
<feature type="active site" evidence="15">
    <location>
        <position position="305"/>
    </location>
</feature>
<dbReference type="EC" id="3.4.24.84" evidence="2"/>
<evidence type="ECO:0000256" key="9">
    <source>
        <dbReference type="ARBA" id="ARBA00022989"/>
    </source>
</evidence>
<reference evidence="21 22" key="1">
    <citation type="journal article" date="2015" name="Fungal Genet. Biol.">
        <title>Evolution of novel wood decay mechanisms in Agaricales revealed by the genome sequences of Fistulina hepatica and Cylindrobasidium torrendii.</title>
        <authorList>
            <person name="Floudas D."/>
            <person name="Held B.W."/>
            <person name="Riley R."/>
            <person name="Nagy L.G."/>
            <person name="Koehler G."/>
            <person name="Ransdell A.S."/>
            <person name="Younus H."/>
            <person name="Chow J."/>
            <person name="Chiniquy J."/>
            <person name="Lipzen A."/>
            <person name="Tritt A."/>
            <person name="Sun H."/>
            <person name="Haridas S."/>
            <person name="LaButti K."/>
            <person name="Ohm R.A."/>
            <person name="Kues U."/>
            <person name="Blanchette R.A."/>
            <person name="Grigoriev I.V."/>
            <person name="Minto R.E."/>
            <person name="Hibbett D.S."/>
        </authorList>
    </citation>
    <scope>NUCLEOTIDE SEQUENCE [LARGE SCALE GENOMIC DNA]</scope>
    <source>
        <strain evidence="21 22">FP15055 ss-10</strain>
    </source>
</reference>
<evidence type="ECO:0000256" key="13">
    <source>
        <dbReference type="ARBA" id="ARBA00060927"/>
    </source>
</evidence>
<dbReference type="Pfam" id="PF01435">
    <property type="entry name" value="Peptidase_M48"/>
    <property type="match status" value="1"/>
</dbReference>
<evidence type="ECO:0000256" key="16">
    <source>
        <dbReference type="PIRSR" id="PIRSR627057-2"/>
    </source>
</evidence>
<evidence type="ECO:0000256" key="17">
    <source>
        <dbReference type="SAM" id="MobiDB-lite"/>
    </source>
</evidence>
<evidence type="ECO:0000256" key="7">
    <source>
        <dbReference type="ARBA" id="ARBA00022824"/>
    </source>
</evidence>
<feature type="region of interest" description="Disordered" evidence="17">
    <location>
        <begin position="422"/>
        <end position="447"/>
    </location>
</feature>
<feature type="transmembrane region" description="Helical" evidence="18">
    <location>
        <begin position="176"/>
        <end position="195"/>
    </location>
</feature>
<dbReference type="GO" id="GO:0071586">
    <property type="term" value="P:CAAX-box protein processing"/>
    <property type="evidence" value="ECO:0007669"/>
    <property type="project" value="InterPro"/>
</dbReference>
<evidence type="ECO:0000256" key="5">
    <source>
        <dbReference type="ARBA" id="ARBA00022723"/>
    </source>
</evidence>
<feature type="active site" description="Proton donor" evidence="15">
    <location>
        <position position="409"/>
    </location>
</feature>
<feature type="transmembrane region" description="Helical" evidence="18">
    <location>
        <begin position="125"/>
        <end position="155"/>
    </location>
</feature>
<dbReference type="GO" id="GO:0004222">
    <property type="term" value="F:metalloendopeptidase activity"/>
    <property type="evidence" value="ECO:0007669"/>
    <property type="project" value="InterPro"/>
</dbReference>
<evidence type="ECO:0000256" key="3">
    <source>
        <dbReference type="ARBA" id="ARBA00022670"/>
    </source>
</evidence>
<dbReference type="FunFam" id="3.30.2010.10:FF:000002">
    <property type="entry name" value="CAAX prenyl protease"/>
    <property type="match status" value="1"/>
</dbReference>
<dbReference type="Gene3D" id="3.30.2010.10">
    <property type="entry name" value="Metalloproteases ('zincins'), catalytic domain"/>
    <property type="match status" value="1"/>
</dbReference>
<evidence type="ECO:0000313" key="21">
    <source>
        <dbReference type="EMBL" id="KIY67067.1"/>
    </source>
</evidence>
<keyword evidence="10" id="KW-0482">Metalloprotease</keyword>
<protein>
    <recommendedName>
        <fullName evidence="2">Ste24 endopeptidase</fullName>
        <ecNumber evidence="2">3.4.24.84</ecNumber>
    </recommendedName>
    <alternativeName>
        <fullName evidence="14">Prenyl protein-specific endoprotease 1</fullName>
    </alternativeName>
</protein>
<feature type="domain" description="Peptidase M48" evidence="19">
    <location>
        <begin position="234"/>
        <end position="499"/>
    </location>
</feature>
<evidence type="ECO:0000256" key="4">
    <source>
        <dbReference type="ARBA" id="ARBA00022692"/>
    </source>
</evidence>
<feature type="domain" description="CAAX prenyl protease 1 N-terminal" evidence="20">
    <location>
        <begin position="47"/>
        <end position="231"/>
    </location>
</feature>
<organism evidence="21 22">
    <name type="scientific">Cylindrobasidium torrendii FP15055 ss-10</name>
    <dbReference type="NCBI Taxonomy" id="1314674"/>
    <lineage>
        <taxon>Eukaryota</taxon>
        <taxon>Fungi</taxon>
        <taxon>Dikarya</taxon>
        <taxon>Basidiomycota</taxon>
        <taxon>Agaricomycotina</taxon>
        <taxon>Agaricomycetes</taxon>
        <taxon>Agaricomycetidae</taxon>
        <taxon>Agaricales</taxon>
        <taxon>Marasmiineae</taxon>
        <taxon>Physalacriaceae</taxon>
        <taxon>Cylindrobasidium</taxon>
    </lineage>
</organism>
<keyword evidence="3" id="KW-0645">Protease</keyword>
<name>A0A0D7B978_9AGAR</name>
<dbReference type="GO" id="GO:0005789">
    <property type="term" value="C:endoplasmic reticulum membrane"/>
    <property type="evidence" value="ECO:0007669"/>
    <property type="project" value="UniProtKB-SubCell"/>
</dbReference>
<evidence type="ECO:0000256" key="2">
    <source>
        <dbReference type="ARBA" id="ARBA00012336"/>
    </source>
</evidence>
<dbReference type="InterPro" id="IPR027057">
    <property type="entry name" value="CAXX_Prtase_1"/>
</dbReference>
<accession>A0A0D7B978</accession>
<comment type="catalytic activity">
    <reaction evidence="12">
        <text>Hydrolyzes the peptide bond -P2-(S-farnesyl or geranylgeranyl)C-P1'-P2'-P3'-COOH where P1' and P2' are amino acids with aliphatic side chains and P3' is any C-terminal residue.</text>
        <dbReference type="EC" id="3.4.24.84"/>
    </reaction>
</comment>
<dbReference type="Pfam" id="PF16491">
    <property type="entry name" value="Peptidase_M48_N"/>
    <property type="match status" value="1"/>
</dbReference>